<keyword evidence="4" id="KW-1185">Reference proteome</keyword>
<keyword evidence="1" id="KW-1133">Transmembrane helix</keyword>
<dbReference type="Pfam" id="PF17175">
    <property type="entry name" value="MOLO1"/>
    <property type="match status" value="1"/>
</dbReference>
<dbReference type="GO" id="GO:0005892">
    <property type="term" value="C:acetylcholine-gated channel complex"/>
    <property type="evidence" value="ECO:0007669"/>
    <property type="project" value="InterPro"/>
</dbReference>
<dbReference type="EMBL" id="BPLR01003846">
    <property type="protein sequence ID" value="GIX89297.1"/>
    <property type="molecule type" value="Genomic_DNA"/>
</dbReference>
<name>A0AAV4NWL3_CAEEX</name>
<feature type="signal peptide" evidence="2">
    <location>
        <begin position="1"/>
        <end position="19"/>
    </location>
</feature>
<protein>
    <submittedName>
        <fullName evidence="3">Uncharacterized protein</fullName>
    </submittedName>
</protein>
<comment type="caution">
    <text evidence="3">The sequence shown here is derived from an EMBL/GenBank/DDBJ whole genome shotgun (WGS) entry which is preliminary data.</text>
</comment>
<dbReference type="PANTHER" id="PTHR33748:SF5">
    <property type="entry name" value="GROUND-LIKE DOMAIN-CONTAINING PROTEIN"/>
    <property type="match status" value="1"/>
</dbReference>
<proteinExistence type="predicted"/>
<accession>A0AAV4NWL3</accession>
<feature type="chain" id="PRO_5043741567" evidence="2">
    <location>
        <begin position="20"/>
        <end position="176"/>
    </location>
</feature>
<feature type="transmembrane region" description="Helical" evidence="1">
    <location>
        <begin position="157"/>
        <end position="175"/>
    </location>
</feature>
<keyword evidence="2" id="KW-0732">Signal</keyword>
<dbReference type="PANTHER" id="PTHR33748">
    <property type="entry name" value="PROTEIN CBG04600"/>
    <property type="match status" value="1"/>
</dbReference>
<keyword evidence="1" id="KW-0812">Transmembrane</keyword>
<sequence>MNLLVASAFVLLHVTVTLSQRYAERNPLPVDTLPFDDNYYDEDYTEGYDFYEDKDIYRWNVDEFPHPQDTFRFCNRMKPSYVCDPDQVLKKEDADKLDTFILQLYKDTPCICNDCRNETGGIIIGIALLKHMFQPYNKSQLEHRVTNSGEIMEIKCLFQLSTIFTYIMFYIAVVLT</sequence>
<dbReference type="InterPro" id="IPR033438">
    <property type="entry name" value="MOLO1"/>
</dbReference>
<evidence type="ECO:0000256" key="2">
    <source>
        <dbReference type="SAM" id="SignalP"/>
    </source>
</evidence>
<evidence type="ECO:0000313" key="4">
    <source>
        <dbReference type="Proteomes" id="UP001054945"/>
    </source>
</evidence>
<gene>
    <name evidence="3" type="primary">AVEN_133732_1</name>
    <name evidence="3" type="ORF">CEXT_581461</name>
</gene>
<evidence type="ECO:0000313" key="3">
    <source>
        <dbReference type="EMBL" id="GIX89297.1"/>
    </source>
</evidence>
<dbReference type="Proteomes" id="UP001054945">
    <property type="component" value="Unassembled WGS sequence"/>
</dbReference>
<dbReference type="AlphaFoldDB" id="A0AAV4NWL3"/>
<organism evidence="3 4">
    <name type="scientific">Caerostris extrusa</name>
    <name type="common">Bark spider</name>
    <name type="synonym">Caerostris bankana</name>
    <dbReference type="NCBI Taxonomy" id="172846"/>
    <lineage>
        <taxon>Eukaryota</taxon>
        <taxon>Metazoa</taxon>
        <taxon>Ecdysozoa</taxon>
        <taxon>Arthropoda</taxon>
        <taxon>Chelicerata</taxon>
        <taxon>Arachnida</taxon>
        <taxon>Araneae</taxon>
        <taxon>Araneomorphae</taxon>
        <taxon>Entelegynae</taxon>
        <taxon>Araneoidea</taxon>
        <taxon>Araneidae</taxon>
        <taxon>Caerostris</taxon>
    </lineage>
</organism>
<reference evidence="3 4" key="1">
    <citation type="submission" date="2021-06" db="EMBL/GenBank/DDBJ databases">
        <title>Caerostris extrusa draft genome.</title>
        <authorList>
            <person name="Kono N."/>
            <person name="Arakawa K."/>
        </authorList>
    </citation>
    <scope>NUCLEOTIDE SEQUENCE [LARGE SCALE GENOMIC DNA]</scope>
</reference>
<evidence type="ECO:0000256" key="1">
    <source>
        <dbReference type="SAM" id="Phobius"/>
    </source>
</evidence>
<keyword evidence="1" id="KW-0472">Membrane</keyword>